<evidence type="ECO:0000313" key="1">
    <source>
        <dbReference type="EMBL" id="OKS85899.1"/>
    </source>
</evidence>
<comment type="caution">
    <text evidence="1">The sequence shown here is derived from an EMBL/GenBank/DDBJ whole genome shotgun (WGS) entry which is preliminary data.</text>
</comment>
<dbReference type="RefSeq" id="WP_074488671.1">
    <property type="nucleotide sequence ID" value="NZ_FPAM01000002.1"/>
</dbReference>
<dbReference type="AlphaFoldDB" id="A0A1Q5ZVW3"/>
<sequence>MKQPTQIIFFYRIFTFLKMVKSGMAHVFLLPLKKCLANLAQQQSKTSQLVSFSDKTSFTPPQHFKAEAQILPLNIARFSPEEAAIDDFFNNIQLEQVKDELNRWFFFGLAGHGKQIAELTPEQVEYFKTELPLLISALYNYHCSTRKEASNGA</sequence>
<evidence type="ECO:0000313" key="2">
    <source>
        <dbReference type="Proteomes" id="UP000186720"/>
    </source>
</evidence>
<keyword evidence="2" id="KW-1185">Reference proteome</keyword>
<proteinExistence type="predicted"/>
<reference evidence="1 2" key="1">
    <citation type="submission" date="2016-11" db="EMBL/GenBank/DDBJ databases">
        <title>Whole Genome Sequencing of Mucilaginibacter polytrichastri RG4-7(T) isolated from the moss sample.</title>
        <authorList>
            <person name="Li Y."/>
        </authorList>
    </citation>
    <scope>NUCLEOTIDE SEQUENCE [LARGE SCALE GENOMIC DNA]</scope>
    <source>
        <strain evidence="1 2">RG4-7</strain>
    </source>
</reference>
<dbReference type="OrthoDB" id="796720at2"/>
<name>A0A1Q5ZVW3_9SPHI</name>
<organism evidence="1 2">
    <name type="scientific">Mucilaginibacter polytrichastri</name>
    <dbReference type="NCBI Taxonomy" id="1302689"/>
    <lineage>
        <taxon>Bacteria</taxon>
        <taxon>Pseudomonadati</taxon>
        <taxon>Bacteroidota</taxon>
        <taxon>Sphingobacteriia</taxon>
        <taxon>Sphingobacteriales</taxon>
        <taxon>Sphingobacteriaceae</taxon>
        <taxon>Mucilaginibacter</taxon>
    </lineage>
</organism>
<dbReference type="STRING" id="1302689.RG47T_1345"/>
<accession>A0A1Q5ZVW3</accession>
<protein>
    <submittedName>
        <fullName evidence="1">Uncharacterized protein</fullName>
    </submittedName>
</protein>
<dbReference type="Proteomes" id="UP000186720">
    <property type="component" value="Unassembled WGS sequence"/>
</dbReference>
<gene>
    <name evidence="1" type="ORF">RG47T_1345</name>
</gene>
<dbReference type="EMBL" id="MPPL01000001">
    <property type="protein sequence ID" value="OKS85899.1"/>
    <property type="molecule type" value="Genomic_DNA"/>
</dbReference>